<dbReference type="Gene3D" id="3.80.10.10">
    <property type="entry name" value="Ribonuclease Inhibitor"/>
    <property type="match status" value="3"/>
</dbReference>
<dbReference type="InterPro" id="IPR003591">
    <property type="entry name" value="Leu-rich_rpt_typical-subtyp"/>
</dbReference>
<dbReference type="PROSITE" id="PS51450">
    <property type="entry name" value="LRR"/>
    <property type="match status" value="5"/>
</dbReference>
<dbReference type="FunFam" id="3.80.10.10:FF:001164">
    <property type="entry name" value="GH01279p"/>
    <property type="match status" value="1"/>
</dbReference>
<reference evidence="8" key="1">
    <citation type="submission" date="2016-04" db="UniProtKB">
        <authorList>
            <consortium name="WormBaseParasite"/>
        </authorList>
    </citation>
    <scope>IDENTIFICATION</scope>
</reference>
<organism evidence="8">
    <name type="scientific">Thelazia callipaeda</name>
    <name type="common">Oriental eyeworm</name>
    <name type="synonym">Parasitic nematode</name>
    <dbReference type="NCBI Taxonomy" id="103827"/>
    <lineage>
        <taxon>Eukaryota</taxon>
        <taxon>Metazoa</taxon>
        <taxon>Ecdysozoa</taxon>
        <taxon>Nematoda</taxon>
        <taxon>Chromadorea</taxon>
        <taxon>Rhabditida</taxon>
        <taxon>Spirurina</taxon>
        <taxon>Spiruromorpha</taxon>
        <taxon>Thelazioidea</taxon>
        <taxon>Thelaziidae</taxon>
        <taxon>Thelazia</taxon>
    </lineage>
</organism>
<dbReference type="OrthoDB" id="676979at2759"/>
<keyword evidence="1" id="KW-0433">Leucine-rich repeat</keyword>
<dbReference type="PANTHER" id="PTHR24366">
    <property type="entry name" value="IG(IMMUNOGLOBULIN) AND LRR(LEUCINE RICH REPEAT) DOMAINS"/>
    <property type="match status" value="1"/>
</dbReference>
<keyword evidence="2" id="KW-0732">Signal</keyword>
<dbReference type="SMART" id="SM00369">
    <property type="entry name" value="LRR_TYP"/>
    <property type="match status" value="12"/>
</dbReference>
<reference evidence="6 7" key="2">
    <citation type="submission" date="2018-11" db="EMBL/GenBank/DDBJ databases">
        <authorList>
            <consortium name="Pathogen Informatics"/>
        </authorList>
    </citation>
    <scope>NUCLEOTIDE SEQUENCE [LARGE SCALE GENOMIC DNA]</scope>
</reference>
<dbReference type="AlphaFoldDB" id="A0A158RCI7"/>
<keyword evidence="5" id="KW-1133">Transmembrane helix</keyword>
<evidence type="ECO:0000313" key="7">
    <source>
        <dbReference type="Proteomes" id="UP000276776"/>
    </source>
</evidence>
<evidence type="ECO:0000313" key="8">
    <source>
        <dbReference type="WBParaSite" id="TCLT_0000771401-mRNA-1"/>
    </source>
</evidence>
<protein>
    <submittedName>
        <fullName evidence="8">LRRCT domain-containing protein</fullName>
    </submittedName>
</protein>
<dbReference type="PANTHER" id="PTHR24366:SF161">
    <property type="entry name" value="TIR DOMAIN-CONTAINING PROTEIN"/>
    <property type="match status" value="1"/>
</dbReference>
<keyword evidence="7" id="KW-1185">Reference proteome</keyword>
<accession>A0A158RCI7</accession>
<dbReference type="OMA" id="SKLWIWD"/>
<dbReference type="InterPro" id="IPR001611">
    <property type="entry name" value="Leu-rich_rpt"/>
</dbReference>
<evidence type="ECO:0000256" key="2">
    <source>
        <dbReference type="ARBA" id="ARBA00022729"/>
    </source>
</evidence>
<evidence type="ECO:0000256" key="5">
    <source>
        <dbReference type="SAM" id="Phobius"/>
    </source>
</evidence>
<dbReference type="SUPFAM" id="SSF52058">
    <property type="entry name" value="L domain-like"/>
    <property type="match status" value="1"/>
</dbReference>
<evidence type="ECO:0000313" key="6">
    <source>
        <dbReference type="EMBL" id="VDN05186.1"/>
    </source>
</evidence>
<dbReference type="Pfam" id="PF13855">
    <property type="entry name" value="LRR_8"/>
    <property type="match status" value="3"/>
</dbReference>
<keyword evidence="5" id="KW-0472">Membrane</keyword>
<evidence type="ECO:0000256" key="4">
    <source>
        <dbReference type="SAM" id="MobiDB-lite"/>
    </source>
</evidence>
<dbReference type="STRING" id="103827.A0A158RCI7"/>
<feature type="region of interest" description="Disordered" evidence="4">
    <location>
        <begin position="537"/>
        <end position="569"/>
    </location>
</feature>
<dbReference type="EMBL" id="UYYF01004537">
    <property type="protein sequence ID" value="VDN05186.1"/>
    <property type="molecule type" value="Genomic_DNA"/>
</dbReference>
<dbReference type="WBParaSite" id="TCLT_0000771401-mRNA-1">
    <property type="protein sequence ID" value="TCLT_0000771401-mRNA-1"/>
    <property type="gene ID" value="TCLT_0000771401"/>
</dbReference>
<proteinExistence type="predicted"/>
<dbReference type="Proteomes" id="UP000276776">
    <property type="component" value="Unassembled WGS sequence"/>
</dbReference>
<evidence type="ECO:0000256" key="3">
    <source>
        <dbReference type="ARBA" id="ARBA00022737"/>
    </source>
</evidence>
<sequence>MPQVFRALNALNETMVSKLWIWDSMINILPSDMFAQVRPRVLSIETSRLSLFRPGAFSRIGRRLRVLRLRNNIIKRIEPFMFKDLDYLQLLDLGSNKITSIVSGELSLLKDLETLVLSDNQISVIEDGAFGTLSNLKTLNLANNKLTNISVETFHGLNSLEALNLQSNNIMFVDWNAFAQLKDLKYLNIGNNHISRVDLRGLKSLEKLFLNNNNIHSMKRVTLHDLRNLHSLNLDRNSITEIHDGDLHSLDESVRLSTLSIAANKIRKIEARALDPVHQITTLSLQNNQLYSLSISDGAAEISFLKPLKKLIRLYLSNNNLMRVGEHDFSALNSLKVLALDHNQIEEIHGKALRGLPLKRFYLNRNRLYHLPKRLLEDQNISLLNVVDLSDNLWQCVCGEEWISHWLSLIGDRNVADGNMGCIESEICASKRTKEEEHSVWITVVASIIAVISLFILIAIAFLYVEDGRQMQKLAYPLRRVPLDLRQLIPNGSVMSLPSENGAEPLLMSNTVNKSTEQSLNNSDLRLSSCMKSSLIVPNRGSRSGDHNADNSSNVNGSNEKKRVRFNNA</sequence>
<dbReference type="SMART" id="SM00365">
    <property type="entry name" value="LRR_SD22"/>
    <property type="match status" value="6"/>
</dbReference>
<keyword evidence="5" id="KW-0812">Transmembrane</keyword>
<evidence type="ECO:0000256" key="1">
    <source>
        <dbReference type="ARBA" id="ARBA00022614"/>
    </source>
</evidence>
<keyword evidence="3" id="KW-0677">Repeat</keyword>
<name>A0A158RCI7_THECL</name>
<feature type="transmembrane region" description="Helical" evidence="5">
    <location>
        <begin position="440"/>
        <end position="465"/>
    </location>
</feature>
<dbReference type="InterPro" id="IPR032675">
    <property type="entry name" value="LRR_dom_sf"/>
</dbReference>
<gene>
    <name evidence="6" type="ORF">TCLT_LOCUS7703</name>
</gene>